<dbReference type="Proteomes" id="UP000676336">
    <property type="component" value="Unassembled WGS sequence"/>
</dbReference>
<gene>
    <name evidence="1" type="ORF">SMN809_LOCUS86196</name>
</gene>
<dbReference type="EMBL" id="CAJOBI010369251">
    <property type="protein sequence ID" value="CAF5229276.1"/>
    <property type="molecule type" value="Genomic_DNA"/>
</dbReference>
<evidence type="ECO:0000313" key="2">
    <source>
        <dbReference type="Proteomes" id="UP000676336"/>
    </source>
</evidence>
<dbReference type="AlphaFoldDB" id="A0A8S3KE45"/>
<evidence type="ECO:0000313" key="1">
    <source>
        <dbReference type="EMBL" id="CAF5229276.1"/>
    </source>
</evidence>
<reference evidence="1" key="1">
    <citation type="submission" date="2021-02" db="EMBL/GenBank/DDBJ databases">
        <authorList>
            <person name="Nowell W R."/>
        </authorList>
    </citation>
    <scope>NUCLEOTIDE SEQUENCE</scope>
</reference>
<proteinExistence type="predicted"/>
<comment type="caution">
    <text evidence="1">The sequence shown here is derived from an EMBL/GenBank/DDBJ whole genome shotgun (WGS) entry which is preliminary data.</text>
</comment>
<accession>A0A8S3KE45</accession>
<feature type="non-terminal residue" evidence="1">
    <location>
        <position position="1"/>
    </location>
</feature>
<protein>
    <submittedName>
        <fullName evidence="1">Uncharacterized protein</fullName>
    </submittedName>
</protein>
<feature type="non-terminal residue" evidence="1">
    <location>
        <position position="91"/>
    </location>
</feature>
<name>A0A8S3KE45_9BILA</name>
<organism evidence="1 2">
    <name type="scientific">Rotaria magnacalcarata</name>
    <dbReference type="NCBI Taxonomy" id="392030"/>
    <lineage>
        <taxon>Eukaryota</taxon>
        <taxon>Metazoa</taxon>
        <taxon>Spiralia</taxon>
        <taxon>Gnathifera</taxon>
        <taxon>Rotifera</taxon>
        <taxon>Eurotatoria</taxon>
        <taxon>Bdelloidea</taxon>
        <taxon>Philodinida</taxon>
        <taxon>Philodinidae</taxon>
        <taxon>Rotaria</taxon>
    </lineage>
</organism>
<sequence>VTISEIVRRRNNTFSKVKSIVPTAKPNEEDPANGEETKHVCWDLDQRGGVGEQILHVCYLSSSPVHTALAKRLLRHYPKMIDDLYMGDEYY</sequence>